<sequence length="278" mass="27916">MLFSSIVLALVAAVSAQGPGGSVTSDVSPDSSTPSSCQKTFQGGQGTFTFNTHNLTKRDTIAEELEKRQATTLCGSSLTLTLNNGKLLDSKGRTGYIAANRQFQFDGPPQAGAIYTAGWSYCGNNSLALGGSYIYYNCLSGTFSNIYDQSQGDQCYPVTIELIPCQASGAPVTIATSVPTSAASSVAMMTSVTSVPTVMAPSAMTAVPSMASVPSVTPPSAANTTTVAPTGTGSPSTGATTTGATTPSPSPFTGAGSIVAVGSKIAALIAGVAAFALF</sequence>
<comment type="similarity">
    <text evidence="5">Belongs to the PIR protein family.</text>
</comment>
<dbReference type="EMBL" id="JAPUFD010000008">
    <property type="protein sequence ID" value="MDI1489085.1"/>
    <property type="molecule type" value="Genomic_DNA"/>
</dbReference>
<comment type="subcellular location">
    <subcellularLocation>
        <location evidence="1">Secreted</location>
        <location evidence="1">Cell wall</location>
    </subcellularLocation>
</comment>
<feature type="domain" description="Cell wall mannoprotein PIR1-like C-terminal" evidence="8">
    <location>
        <begin position="85"/>
        <end position="158"/>
    </location>
</feature>
<evidence type="ECO:0000256" key="6">
    <source>
        <dbReference type="SAM" id="MobiDB-lite"/>
    </source>
</evidence>
<evidence type="ECO:0000259" key="8">
    <source>
        <dbReference type="Pfam" id="PF22799"/>
    </source>
</evidence>
<evidence type="ECO:0000256" key="7">
    <source>
        <dbReference type="SAM" id="SignalP"/>
    </source>
</evidence>
<dbReference type="Proteomes" id="UP001161017">
    <property type="component" value="Unassembled WGS sequence"/>
</dbReference>
<keyword evidence="10" id="KW-1185">Reference proteome</keyword>
<dbReference type="PANTHER" id="PTHR47254">
    <property type="entry name" value="CELL WALL MANNOPROTEIN CIS3-RELATED"/>
    <property type="match status" value="1"/>
</dbReference>
<feature type="signal peptide" evidence="7">
    <location>
        <begin position="1"/>
        <end position="16"/>
    </location>
</feature>
<keyword evidence="3" id="KW-0964">Secreted</keyword>
<name>A0AA43QMA5_9LECA</name>
<organism evidence="9 10">
    <name type="scientific">Ramalina farinacea</name>
    <dbReference type="NCBI Taxonomy" id="258253"/>
    <lineage>
        <taxon>Eukaryota</taxon>
        <taxon>Fungi</taxon>
        <taxon>Dikarya</taxon>
        <taxon>Ascomycota</taxon>
        <taxon>Pezizomycotina</taxon>
        <taxon>Lecanoromycetes</taxon>
        <taxon>OSLEUM clade</taxon>
        <taxon>Lecanoromycetidae</taxon>
        <taxon>Lecanorales</taxon>
        <taxon>Lecanorineae</taxon>
        <taxon>Ramalinaceae</taxon>
        <taxon>Ramalina</taxon>
    </lineage>
</organism>
<dbReference type="GO" id="GO:0009277">
    <property type="term" value="C:fungal-type cell wall"/>
    <property type="evidence" value="ECO:0007669"/>
    <property type="project" value="TreeGrafter"/>
</dbReference>
<reference evidence="9" key="1">
    <citation type="journal article" date="2023" name="Genome Biol. Evol.">
        <title>First Whole Genome Sequence and Flow Cytometry Genome Size Data for the Lichen-Forming Fungus Ramalina farinacea (Ascomycota).</title>
        <authorList>
            <person name="Llewellyn T."/>
            <person name="Mian S."/>
            <person name="Hill R."/>
            <person name="Leitch I.J."/>
            <person name="Gaya E."/>
        </authorList>
    </citation>
    <scope>NUCLEOTIDE SEQUENCE</scope>
    <source>
        <strain evidence="9">LIQ254RAFAR</strain>
    </source>
</reference>
<keyword evidence="4 7" id="KW-0732">Signal</keyword>
<dbReference type="GO" id="GO:0005199">
    <property type="term" value="F:structural constituent of cell wall"/>
    <property type="evidence" value="ECO:0007669"/>
    <property type="project" value="TreeGrafter"/>
</dbReference>
<evidence type="ECO:0000256" key="2">
    <source>
        <dbReference type="ARBA" id="ARBA00022512"/>
    </source>
</evidence>
<feature type="chain" id="PRO_5041459390" description="Cell wall mannoprotein PIR1-like C-terminal domain-containing protein" evidence="7">
    <location>
        <begin position="17"/>
        <end position="278"/>
    </location>
</feature>
<feature type="compositionally biased region" description="Low complexity" evidence="6">
    <location>
        <begin position="221"/>
        <end position="250"/>
    </location>
</feature>
<evidence type="ECO:0000256" key="3">
    <source>
        <dbReference type="ARBA" id="ARBA00022525"/>
    </source>
</evidence>
<gene>
    <name evidence="9" type="ORF">OHK93_008363</name>
</gene>
<protein>
    <recommendedName>
        <fullName evidence="8">Cell wall mannoprotein PIR1-like C-terminal domain-containing protein</fullName>
    </recommendedName>
</protein>
<feature type="region of interest" description="Disordered" evidence="6">
    <location>
        <begin position="218"/>
        <end position="250"/>
    </location>
</feature>
<proteinExistence type="inferred from homology"/>
<dbReference type="Pfam" id="PF22799">
    <property type="entry name" value="PIR1-like_C"/>
    <property type="match status" value="1"/>
</dbReference>
<dbReference type="InterPro" id="IPR051153">
    <property type="entry name" value="Yeast_CWMannoprotein_PIR"/>
</dbReference>
<dbReference type="GO" id="GO:0031505">
    <property type="term" value="P:fungal-type cell wall organization"/>
    <property type="evidence" value="ECO:0007669"/>
    <property type="project" value="TreeGrafter"/>
</dbReference>
<dbReference type="PANTHER" id="PTHR47254:SF1">
    <property type="entry name" value="CELL WALL MANNOPROTEIN CIS3-RELATED"/>
    <property type="match status" value="1"/>
</dbReference>
<comment type="caution">
    <text evidence="9">The sequence shown here is derived from an EMBL/GenBank/DDBJ whole genome shotgun (WGS) entry which is preliminary data.</text>
</comment>
<evidence type="ECO:0000313" key="9">
    <source>
        <dbReference type="EMBL" id="MDI1489085.1"/>
    </source>
</evidence>
<evidence type="ECO:0000256" key="4">
    <source>
        <dbReference type="ARBA" id="ARBA00022729"/>
    </source>
</evidence>
<dbReference type="AlphaFoldDB" id="A0AA43QMA5"/>
<dbReference type="InterPro" id="IPR054508">
    <property type="entry name" value="PIR1-like_C"/>
</dbReference>
<evidence type="ECO:0000313" key="10">
    <source>
        <dbReference type="Proteomes" id="UP001161017"/>
    </source>
</evidence>
<keyword evidence="2" id="KW-0134">Cell wall</keyword>
<accession>A0AA43QMA5</accession>
<feature type="region of interest" description="Disordered" evidence="6">
    <location>
        <begin position="17"/>
        <end position="36"/>
    </location>
</feature>
<evidence type="ECO:0000256" key="5">
    <source>
        <dbReference type="ARBA" id="ARBA00038219"/>
    </source>
</evidence>
<evidence type="ECO:0000256" key="1">
    <source>
        <dbReference type="ARBA" id="ARBA00004191"/>
    </source>
</evidence>